<dbReference type="Gene3D" id="1.20.890.10">
    <property type="entry name" value="cAMP-dependent protein kinase regulatory subunit, dimerization-anchoring domain"/>
    <property type="match status" value="1"/>
</dbReference>
<feature type="compositionally biased region" description="Low complexity" evidence="4">
    <location>
        <begin position="8"/>
        <end position="23"/>
    </location>
</feature>
<dbReference type="Pfam" id="PF05186">
    <property type="entry name" value="Dpy-30"/>
    <property type="match status" value="2"/>
</dbReference>
<dbReference type="GO" id="GO:0005634">
    <property type="term" value="C:nucleus"/>
    <property type="evidence" value="ECO:0007669"/>
    <property type="project" value="UniProtKB-SubCell"/>
</dbReference>
<dbReference type="EMBL" id="HBKN01040167">
    <property type="protein sequence ID" value="CAE2328054.1"/>
    <property type="molecule type" value="Transcribed_RNA"/>
</dbReference>
<reference evidence="5" key="1">
    <citation type="submission" date="2021-01" db="EMBL/GenBank/DDBJ databases">
        <authorList>
            <person name="Corre E."/>
            <person name="Pelletier E."/>
            <person name="Niang G."/>
            <person name="Scheremetjew M."/>
            <person name="Finn R."/>
            <person name="Kale V."/>
            <person name="Holt S."/>
            <person name="Cochrane G."/>
            <person name="Meng A."/>
            <person name="Brown T."/>
            <person name="Cohen L."/>
        </authorList>
    </citation>
    <scope>NUCLEOTIDE SEQUENCE</scope>
    <source>
        <strain evidence="5">CCMP 2712</strain>
    </source>
</reference>
<protein>
    <submittedName>
        <fullName evidence="5">Uncharacterized protein</fullName>
    </submittedName>
</protein>
<dbReference type="CDD" id="cd22965">
    <property type="entry name" value="DD_DPY30_SDC1"/>
    <property type="match status" value="1"/>
</dbReference>
<accession>A0A7S4PAG5</accession>
<dbReference type="InterPro" id="IPR007858">
    <property type="entry name" value="Dpy-30_motif"/>
</dbReference>
<name>A0A7S4PAG5_GUITH</name>
<evidence type="ECO:0000313" key="5">
    <source>
        <dbReference type="EMBL" id="CAE2328054.1"/>
    </source>
</evidence>
<proteinExistence type="inferred from homology"/>
<evidence type="ECO:0000256" key="2">
    <source>
        <dbReference type="ARBA" id="ARBA00010849"/>
    </source>
</evidence>
<evidence type="ECO:0000256" key="1">
    <source>
        <dbReference type="ARBA" id="ARBA00004123"/>
    </source>
</evidence>
<keyword evidence="3" id="KW-0539">Nucleus</keyword>
<comment type="similarity">
    <text evidence="2">Belongs to the dpy-30 family.</text>
</comment>
<organism evidence="5">
    <name type="scientific">Guillardia theta</name>
    <name type="common">Cryptophyte</name>
    <name type="synonym">Cryptomonas phi</name>
    <dbReference type="NCBI Taxonomy" id="55529"/>
    <lineage>
        <taxon>Eukaryota</taxon>
        <taxon>Cryptophyceae</taxon>
        <taxon>Pyrenomonadales</taxon>
        <taxon>Geminigeraceae</taxon>
        <taxon>Guillardia</taxon>
    </lineage>
</organism>
<gene>
    <name evidence="5" type="ORF">GTHE00462_LOCUS31417</name>
</gene>
<feature type="region of interest" description="Disordered" evidence="4">
    <location>
        <begin position="1"/>
        <end position="23"/>
    </location>
</feature>
<sequence>MKQETEETAPAPAEAGSAPENLDQAAIAEKAAVEAQEKIDAQALPIRTYLDQTVVPILLQGLSELVRARSAPVDCILASSNTSARPDDPVEYLAAYLMKHNPKNKK</sequence>
<evidence type="ECO:0000256" key="3">
    <source>
        <dbReference type="ARBA" id="ARBA00023242"/>
    </source>
</evidence>
<dbReference type="InterPro" id="IPR049629">
    <property type="entry name" value="DPY30_SDC1_DD"/>
</dbReference>
<comment type="subcellular location">
    <subcellularLocation>
        <location evidence="1">Nucleus</location>
    </subcellularLocation>
</comment>
<evidence type="ECO:0000256" key="4">
    <source>
        <dbReference type="SAM" id="MobiDB-lite"/>
    </source>
</evidence>
<dbReference type="AlphaFoldDB" id="A0A7S4PAG5"/>